<name>A0A432XDQ1_9GAMM</name>
<comment type="caution">
    <text evidence="3">The sequence shown here is derived from an EMBL/GenBank/DDBJ whole genome shotgun (WGS) entry which is preliminary data.</text>
</comment>
<evidence type="ECO:0000313" key="4">
    <source>
        <dbReference type="Proteomes" id="UP000286678"/>
    </source>
</evidence>
<dbReference type="SUPFAM" id="SSF47413">
    <property type="entry name" value="lambda repressor-like DNA-binding domains"/>
    <property type="match status" value="1"/>
</dbReference>
<dbReference type="InterPro" id="IPR010982">
    <property type="entry name" value="Lambda_DNA-bd_dom_sf"/>
</dbReference>
<proteinExistence type="predicted"/>
<dbReference type="Proteomes" id="UP000286678">
    <property type="component" value="Unassembled WGS sequence"/>
</dbReference>
<evidence type="ECO:0000256" key="1">
    <source>
        <dbReference type="SAM" id="Phobius"/>
    </source>
</evidence>
<reference evidence="4" key="1">
    <citation type="journal article" date="2018" name="Front. Microbiol.">
        <title>Genome-Based Analysis Reveals the Taxonomy and Diversity of the Family Idiomarinaceae.</title>
        <authorList>
            <person name="Liu Y."/>
            <person name="Lai Q."/>
            <person name="Shao Z."/>
        </authorList>
    </citation>
    <scope>NUCLEOTIDE SEQUENCE [LARGE SCALE GENOMIC DNA]</scope>
    <source>
        <strain evidence="4">SW15</strain>
    </source>
</reference>
<dbReference type="RefSeq" id="WP_126834240.1">
    <property type="nucleotide sequence ID" value="NZ_PIPT01000007.1"/>
</dbReference>
<organism evidence="3 4">
    <name type="scientific">Pseudidiomarina aquimaris</name>
    <dbReference type="NCBI Taxonomy" id="641841"/>
    <lineage>
        <taxon>Bacteria</taxon>
        <taxon>Pseudomonadati</taxon>
        <taxon>Pseudomonadota</taxon>
        <taxon>Gammaproteobacteria</taxon>
        <taxon>Alteromonadales</taxon>
        <taxon>Idiomarinaceae</taxon>
        <taxon>Pseudidiomarina</taxon>
    </lineage>
</organism>
<gene>
    <name evidence="3" type="ORF">CWE21_09670</name>
</gene>
<dbReference type="AlphaFoldDB" id="A0A432XDQ1"/>
<keyword evidence="1" id="KW-1133">Transmembrane helix</keyword>
<evidence type="ECO:0000259" key="2">
    <source>
        <dbReference type="PROSITE" id="PS50943"/>
    </source>
</evidence>
<dbReference type="GO" id="GO:0003677">
    <property type="term" value="F:DNA binding"/>
    <property type="evidence" value="ECO:0007669"/>
    <property type="project" value="InterPro"/>
</dbReference>
<protein>
    <recommendedName>
        <fullName evidence="2">HTH cro/C1-type domain-containing protein</fullName>
    </recommendedName>
</protein>
<dbReference type="InterPro" id="IPR001387">
    <property type="entry name" value="Cro/C1-type_HTH"/>
</dbReference>
<accession>A0A432XDQ1</accession>
<feature type="transmembrane region" description="Helical" evidence="1">
    <location>
        <begin position="91"/>
        <end position="111"/>
    </location>
</feature>
<dbReference type="SMART" id="SM00530">
    <property type="entry name" value="HTH_XRE"/>
    <property type="match status" value="1"/>
</dbReference>
<feature type="domain" description="HTH cro/C1-type" evidence="2">
    <location>
        <begin position="1"/>
        <end position="54"/>
    </location>
</feature>
<dbReference type="PROSITE" id="PS50943">
    <property type="entry name" value="HTH_CROC1"/>
    <property type="match status" value="1"/>
</dbReference>
<keyword evidence="1" id="KW-0812">Transmembrane</keyword>
<feature type="transmembrane region" description="Helical" evidence="1">
    <location>
        <begin position="117"/>
        <end position="139"/>
    </location>
</feature>
<evidence type="ECO:0000313" key="3">
    <source>
        <dbReference type="EMBL" id="RUO46863.1"/>
    </source>
</evidence>
<dbReference type="CDD" id="cd00093">
    <property type="entry name" value="HTH_XRE"/>
    <property type="match status" value="1"/>
</dbReference>
<dbReference type="EMBL" id="PIPT01000007">
    <property type="protein sequence ID" value="RUO46863.1"/>
    <property type="molecule type" value="Genomic_DNA"/>
</dbReference>
<dbReference type="Pfam" id="PF01381">
    <property type="entry name" value="HTH_3"/>
    <property type="match status" value="1"/>
</dbReference>
<sequence length="160" mass="18129">MKSLRLEKHWSQEHLAQLSGLNIRTIQRVEKGESVGVETLTSLASVFEITPQELAHVIQNDTSVSTRKEETAPEVAPKKGEMKANVRSLKYFYGFFAFLIAVFLIFMLPNYNDGENLAPLLTIFLCFCVLIAVLAIFVFQPFGQQWKSKDSPNQTSTERD</sequence>
<dbReference type="OrthoDB" id="21915at2"/>
<keyword evidence="1" id="KW-0472">Membrane</keyword>
<dbReference type="Gene3D" id="1.10.260.40">
    <property type="entry name" value="lambda repressor-like DNA-binding domains"/>
    <property type="match status" value="1"/>
</dbReference>
<keyword evidence="4" id="KW-1185">Reference proteome</keyword>